<dbReference type="AlphaFoldDB" id="A0AAE0XM38"/>
<reference evidence="1" key="1">
    <citation type="journal article" date="2023" name="G3 (Bethesda)">
        <title>A reference genome for the long-term kleptoplast-retaining sea slug Elysia crispata morphotype clarki.</title>
        <authorList>
            <person name="Eastman K.E."/>
            <person name="Pendleton A.L."/>
            <person name="Shaikh M.A."/>
            <person name="Suttiyut T."/>
            <person name="Ogas R."/>
            <person name="Tomko P."/>
            <person name="Gavelis G."/>
            <person name="Widhalm J.R."/>
            <person name="Wisecaver J.H."/>
        </authorList>
    </citation>
    <scope>NUCLEOTIDE SEQUENCE</scope>
    <source>
        <strain evidence="1">ECLA1</strain>
    </source>
</reference>
<gene>
    <name evidence="1" type="ORF">RRG08_027700</name>
</gene>
<accession>A0AAE0XM38</accession>
<keyword evidence="2" id="KW-1185">Reference proteome</keyword>
<dbReference type="Proteomes" id="UP001283361">
    <property type="component" value="Unassembled WGS sequence"/>
</dbReference>
<sequence length="69" mass="7612">MCICLTLRGALYVLDANTVQVLTSPALSSTFAPVWDEVWQPTDGSVYRRNPETRLLCLLSRDGPGETRG</sequence>
<protein>
    <submittedName>
        <fullName evidence="1">Uncharacterized protein</fullName>
    </submittedName>
</protein>
<organism evidence="1 2">
    <name type="scientific">Elysia crispata</name>
    <name type="common">lettuce slug</name>
    <dbReference type="NCBI Taxonomy" id="231223"/>
    <lineage>
        <taxon>Eukaryota</taxon>
        <taxon>Metazoa</taxon>
        <taxon>Spiralia</taxon>
        <taxon>Lophotrochozoa</taxon>
        <taxon>Mollusca</taxon>
        <taxon>Gastropoda</taxon>
        <taxon>Heterobranchia</taxon>
        <taxon>Euthyneura</taxon>
        <taxon>Panpulmonata</taxon>
        <taxon>Sacoglossa</taxon>
        <taxon>Placobranchoidea</taxon>
        <taxon>Plakobranchidae</taxon>
        <taxon>Elysia</taxon>
    </lineage>
</organism>
<comment type="caution">
    <text evidence="1">The sequence shown here is derived from an EMBL/GenBank/DDBJ whole genome shotgun (WGS) entry which is preliminary data.</text>
</comment>
<dbReference type="EMBL" id="JAWDGP010008052">
    <property type="protein sequence ID" value="KAK3696257.1"/>
    <property type="molecule type" value="Genomic_DNA"/>
</dbReference>
<evidence type="ECO:0000313" key="2">
    <source>
        <dbReference type="Proteomes" id="UP001283361"/>
    </source>
</evidence>
<name>A0AAE0XM38_9GAST</name>
<evidence type="ECO:0000313" key="1">
    <source>
        <dbReference type="EMBL" id="KAK3696257.1"/>
    </source>
</evidence>
<proteinExistence type="predicted"/>